<dbReference type="PANTHER" id="PTHR33408">
    <property type="entry name" value="TRANSPOSASE"/>
    <property type="match status" value="1"/>
</dbReference>
<name>A0A399SS29_9BACT</name>
<dbReference type="NCBIfam" id="NF033551">
    <property type="entry name" value="transpos_IS1182"/>
    <property type="match status" value="1"/>
</dbReference>
<dbReference type="OrthoDB" id="1121830at2"/>
<feature type="region of interest" description="Disordered" evidence="1">
    <location>
        <begin position="205"/>
        <end position="243"/>
    </location>
</feature>
<feature type="compositionally biased region" description="Polar residues" evidence="1">
    <location>
        <begin position="209"/>
        <end position="220"/>
    </location>
</feature>
<accession>A0A399SS29</accession>
<feature type="domain" description="Transposase InsH N-terminal" evidence="2">
    <location>
        <begin position="16"/>
        <end position="111"/>
    </location>
</feature>
<evidence type="ECO:0000313" key="4">
    <source>
        <dbReference type="EMBL" id="RIJ45281.1"/>
    </source>
</evidence>
<dbReference type="AlphaFoldDB" id="A0A399SS29"/>
<evidence type="ECO:0000259" key="2">
    <source>
        <dbReference type="Pfam" id="PF05598"/>
    </source>
</evidence>
<dbReference type="Proteomes" id="UP000265926">
    <property type="component" value="Unassembled WGS sequence"/>
</dbReference>
<dbReference type="InterPro" id="IPR008490">
    <property type="entry name" value="Transposase_InsH_N"/>
</dbReference>
<proteinExistence type="predicted"/>
<dbReference type="InterPro" id="IPR047629">
    <property type="entry name" value="IS1182_transpos"/>
</dbReference>
<dbReference type="Pfam" id="PF05598">
    <property type="entry name" value="DUF772"/>
    <property type="match status" value="1"/>
</dbReference>
<dbReference type="EMBL" id="QWGR01000038">
    <property type="protein sequence ID" value="RIJ45281.1"/>
    <property type="molecule type" value="Genomic_DNA"/>
</dbReference>
<dbReference type="Pfam" id="PF13751">
    <property type="entry name" value="DDE_Tnp_1_6"/>
    <property type="match status" value="1"/>
</dbReference>
<protein>
    <submittedName>
        <fullName evidence="4">IS1182 family transposase</fullName>
    </submittedName>
</protein>
<feature type="domain" description="Transposase DDE" evidence="3">
    <location>
        <begin position="353"/>
        <end position="474"/>
    </location>
</feature>
<dbReference type="PANTHER" id="PTHR33408:SF4">
    <property type="entry name" value="TRANSPOSASE DDE DOMAIN-CONTAINING PROTEIN"/>
    <property type="match status" value="1"/>
</dbReference>
<comment type="caution">
    <text evidence="4">The sequence shown here is derived from an EMBL/GenBank/DDBJ whole genome shotgun (WGS) entry which is preliminary data.</text>
</comment>
<evidence type="ECO:0000313" key="5">
    <source>
        <dbReference type="Proteomes" id="UP000265926"/>
    </source>
</evidence>
<gene>
    <name evidence="4" type="ORF">D1614_23545</name>
</gene>
<sequence length="536" mass="61601">MQGKKVYHEKLFSSFQLSQRVPKENFYHRLKEVLDLSFLYSLTKPYYGSCGQKSIDPKVFYKLCLVGYLENIISDRQLIEHCSMRLDILYFLGFDIDEELPWHSTLSRTRQLFPEELFEEVFERVLQMCIEKGMVSGHTQAMDSAPVKANASMDSLELKVPAEKLEEYLRKSRYLSSPDRKSKINKASDQEKTLSASDWELNDIKSRNRNWQQTQDTRPGSRNKGAKYTSNKTHYSPTDPDARISVKPGKARKLNYHGNISVDTANHVITDAKAYHADRADSANLQDVTLRLKKRLSREGLMWRNILADAGFSSGENYDFLEKQNLVSYIPPHGTYKGGPEGFTFVKEGNYWLCPEGKKVTFRKRKLVKNSLQDHYLTKRSDCKNCPVKTQCIGKSYEKRIGITIWVEQYEHNNKRIKSRLGRIMKGKRQSTVEPVWGTLTQFTGLRKINTIGIKQANKVMQMAATAYNLKKLLRFEAKYVKTMAAAIAFYFLSVKARIKGFKASFSGENPASLKMKEPVKNARNSLFPFVVLTGT</sequence>
<dbReference type="RefSeq" id="WP_119440448.1">
    <property type="nucleotide sequence ID" value="NZ_QWGR01000038.1"/>
</dbReference>
<keyword evidence="5" id="KW-1185">Reference proteome</keyword>
<reference evidence="4 5" key="1">
    <citation type="submission" date="2018-08" db="EMBL/GenBank/DDBJ databases">
        <title>Pallidiluteibacterium maritimus gen. nov., sp. nov., isolated from coastal sediment.</title>
        <authorList>
            <person name="Zhou L.Y."/>
        </authorList>
    </citation>
    <scope>NUCLEOTIDE SEQUENCE [LARGE SCALE GENOMIC DNA]</scope>
    <source>
        <strain evidence="4 5">XSD2</strain>
    </source>
</reference>
<dbReference type="InterPro" id="IPR025668">
    <property type="entry name" value="Tnp_DDE_dom"/>
</dbReference>
<evidence type="ECO:0000256" key="1">
    <source>
        <dbReference type="SAM" id="MobiDB-lite"/>
    </source>
</evidence>
<organism evidence="4 5">
    <name type="scientific">Maribellus luteus</name>
    <dbReference type="NCBI Taxonomy" id="2305463"/>
    <lineage>
        <taxon>Bacteria</taxon>
        <taxon>Pseudomonadati</taxon>
        <taxon>Bacteroidota</taxon>
        <taxon>Bacteroidia</taxon>
        <taxon>Marinilabiliales</taxon>
        <taxon>Prolixibacteraceae</taxon>
        <taxon>Maribellus</taxon>
    </lineage>
</organism>
<evidence type="ECO:0000259" key="3">
    <source>
        <dbReference type="Pfam" id="PF13751"/>
    </source>
</evidence>